<proteinExistence type="predicted"/>
<keyword evidence="2" id="KW-1185">Reference proteome</keyword>
<evidence type="ECO:0008006" key="3">
    <source>
        <dbReference type="Google" id="ProtNLM"/>
    </source>
</evidence>
<gene>
    <name evidence="1" type="ORF">CLV71_111124</name>
</gene>
<organism evidence="1 2">
    <name type="scientific">Actinophytocola oryzae</name>
    <dbReference type="NCBI Taxonomy" id="502181"/>
    <lineage>
        <taxon>Bacteria</taxon>
        <taxon>Bacillati</taxon>
        <taxon>Actinomycetota</taxon>
        <taxon>Actinomycetes</taxon>
        <taxon>Pseudonocardiales</taxon>
        <taxon>Pseudonocardiaceae</taxon>
    </lineage>
</organism>
<dbReference type="RefSeq" id="WP_133905827.1">
    <property type="nucleotide sequence ID" value="NZ_SOCP01000011.1"/>
</dbReference>
<dbReference type="SUPFAM" id="SSF55811">
    <property type="entry name" value="Nudix"/>
    <property type="match status" value="1"/>
</dbReference>
<evidence type="ECO:0000313" key="1">
    <source>
        <dbReference type="EMBL" id="TDV46166.1"/>
    </source>
</evidence>
<dbReference type="Proteomes" id="UP000294927">
    <property type="component" value="Unassembled WGS sequence"/>
</dbReference>
<dbReference type="Gene3D" id="3.90.79.10">
    <property type="entry name" value="Nucleoside Triphosphate Pyrophosphohydrolase"/>
    <property type="match status" value="1"/>
</dbReference>
<reference evidence="1 2" key="1">
    <citation type="submission" date="2019-03" db="EMBL/GenBank/DDBJ databases">
        <title>Genomic Encyclopedia of Archaeal and Bacterial Type Strains, Phase II (KMG-II): from individual species to whole genera.</title>
        <authorList>
            <person name="Goeker M."/>
        </authorList>
    </citation>
    <scope>NUCLEOTIDE SEQUENCE [LARGE SCALE GENOMIC DNA]</scope>
    <source>
        <strain evidence="1 2">DSM 45499</strain>
    </source>
</reference>
<accession>A0A4R7VAY9</accession>
<dbReference type="OrthoDB" id="9810648at2"/>
<dbReference type="EMBL" id="SOCP01000011">
    <property type="protein sequence ID" value="TDV46166.1"/>
    <property type="molecule type" value="Genomic_DNA"/>
</dbReference>
<dbReference type="AlphaFoldDB" id="A0A4R7VAY9"/>
<dbReference type="InterPro" id="IPR015797">
    <property type="entry name" value="NUDIX_hydrolase-like_dom_sf"/>
</dbReference>
<evidence type="ECO:0000313" key="2">
    <source>
        <dbReference type="Proteomes" id="UP000294927"/>
    </source>
</evidence>
<name>A0A4R7VAY9_9PSEU</name>
<sequence>MSEDTVVLGTAIVRESRLFVACRSQPPSMAGYWELPGAETRGDERDTLDDFFKHEFGVGLSCVDQLLSDRTILGWQDADDNPVRAVLRVWRCQLPSEATFDLDLGDPRPSGYRYDDAGWVPLDDLDSIGPWRDEARMAAAEIADYYFADVVWQSAD</sequence>
<comment type="caution">
    <text evidence="1">The sequence shown here is derived from an EMBL/GenBank/DDBJ whole genome shotgun (WGS) entry which is preliminary data.</text>
</comment>
<protein>
    <recommendedName>
        <fullName evidence="3">8-oxo-dGTP diphosphatase</fullName>
    </recommendedName>
</protein>